<dbReference type="Pfam" id="PF13556">
    <property type="entry name" value="HTH_30"/>
    <property type="match status" value="1"/>
</dbReference>
<dbReference type="AlphaFoldDB" id="A0A3E0GVD8"/>
<reference evidence="2 3" key="1">
    <citation type="submission" date="2018-08" db="EMBL/GenBank/DDBJ databases">
        <title>Genomic Encyclopedia of Archaeal and Bacterial Type Strains, Phase II (KMG-II): from individual species to whole genera.</title>
        <authorList>
            <person name="Goeker M."/>
        </authorList>
    </citation>
    <scope>NUCLEOTIDE SEQUENCE [LARGE SCALE GENOMIC DNA]</scope>
    <source>
        <strain evidence="2 3">DSM 45791</strain>
    </source>
</reference>
<sequence>MMGTDLSREAVRPDDARVLADSLDTSVLADRALTAASPAARRFADLEPLLRIVTAHLVAVAEGVPQPRPDLHRLGVSAAVTGVSIDALVGVLGDLTVRVMDEVTLVAAPALADLTGRLKQMMASGHRLTRSLLSGFLSGWLGDRPAAESWSDEQLVRKLLSGAEVPEDLPQRLADSYAVVAVRAKSSDTITQLRRMLATSAWSTYAALLQGVGGYLVGPAARVEVATDVARQLRGLTTDALWCGVAWGQRATLAATGEEAAEAVAIAIATASPPGTYRVADFLVEYAASRQDRLRDELIRIGRPVVANHVLRTTLKALLEADSNRSQAARLLVVHRSTLDYRLSRIEAMTGHSPTTPRGLQVLGAALTICTVDMERAALPSVANH</sequence>
<keyword evidence="3" id="KW-1185">Reference proteome</keyword>
<dbReference type="InterPro" id="IPR009057">
    <property type="entry name" value="Homeodomain-like_sf"/>
</dbReference>
<evidence type="ECO:0000259" key="1">
    <source>
        <dbReference type="Pfam" id="PF13556"/>
    </source>
</evidence>
<name>A0A3E0GVD8_9PSEU</name>
<evidence type="ECO:0000313" key="2">
    <source>
        <dbReference type="EMBL" id="REH28569.1"/>
    </source>
</evidence>
<evidence type="ECO:0000313" key="3">
    <source>
        <dbReference type="Proteomes" id="UP000256269"/>
    </source>
</evidence>
<accession>A0A3E0GVD8</accession>
<protein>
    <submittedName>
        <fullName evidence="2">PucR-like helix-turn-helix protein</fullName>
    </submittedName>
</protein>
<organism evidence="2 3">
    <name type="scientific">Kutzneria buriramensis</name>
    <dbReference type="NCBI Taxonomy" id="1045776"/>
    <lineage>
        <taxon>Bacteria</taxon>
        <taxon>Bacillati</taxon>
        <taxon>Actinomycetota</taxon>
        <taxon>Actinomycetes</taxon>
        <taxon>Pseudonocardiales</taxon>
        <taxon>Pseudonocardiaceae</taxon>
        <taxon>Kutzneria</taxon>
    </lineage>
</organism>
<feature type="domain" description="PucR C-terminal helix-turn-helix" evidence="1">
    <location>
        <begin position="311"/>
        <end position="368"/>
    </location>
</feature>
<dbReference type="InterPro" id="IPR042070">
    <property type="entry name" value="PucR_C-HTH_sf"/>
</dbReference>
<dbReference type="SUPFAM" id="SSF46689">
    <property type="entry name" value="Homeodomain-like"/>
    <property type="match status" value="1"/>
</dbReference>
<dbReference type="PANTHER" id="PTHR33744">
    <property type="entry name" value="CARBOHYDRATE DIACID REGULATOR"/>
    <property type="match status" value="1"/>
</dbReference>
<dbReference type="Gene3D" id="1.10.10.2840">
    <property type="entry name" value="PucR C-terminal helix-turn-helix domain"/>
    <property type="match status" value="1"/>
</dbReference>
<dbReference type="Proteomes" id="UP000256269">
    <property type="component" value="Unassembled WGS sequence"/>
</dbReference>
<dbReference type="InterPro" id="IPR051448">
    <property type="entry name" value="CdaR-like_regulators"/>
</dbReference>
<dbReference type="InterPro" id="IPR025736">
    <property type="entry name" value="PucR_C-HTH_dom"/>
</dbReference>
<proteinExistence type="predicted"/>
<gene>
    <name evidence="2" type="ORF">BCF44_12611</name>
</gene>
<dbReference type="EMBL" id="QUNO01000026">
    <property type="protein sequence ID" value="REH28569.1"/>
    <property type="molecule type" value="Genomic_DNA"/>
</dbReference>
<dbReference type="PANTHER" id="PTHR33744:SF7">
    <property type="entry name" value="PUCR FAMILY TRANSCRIPTIONAL REGULATOR"/>
    <property type="match status" value="1"/>
</dbReference>
<comment type="caution">
    <text evidence="2">The sequence shown here is derived from an EMBL/GenBank/DDBJ whole genome shotgun (WGS) entry which is preliminary data.</text>
</comment>